<gene>
    <name evidence="1" type="ORF">B0H15DRAFT_803900</name>
</gene>
<dbReference type="Proteomes" id="UP001222325">
    <property type="component" value="Unassembled WGS sequence"/>
</dbReference>
<dbReference type="AlphaFoldDB" id="A0AAD6TX95"/>
<evidence type="ECO:0000313" key="1">
    <source>
        <dbReference type="EMBL" id="KAJ7080729.1"/>
    </source>
</evidence>
<dbReference type="EMBL" id="JARJCN010000053">
    <property type="protein sequence ID" value="KAJ7080729.1"/>
    <property type="molecule type" value="Genomic_DNA"/>
</dbReference>
<proteinExistence type="predicted"/>
<comment type="caution">
    <text evidence="1">The sequence shown here is derived from an EMBL/GenBank/DDBJ whole genome shotgun (WGS) entry which is preliminary data.</text>
</comment>
<name>A0AAD6TX95_9AGAR</name>
<reference evidence="1" key="1">
    <citation type="submission" date="2023-03" db="EMBL/GenBank/DDBJ databases">
        <title>Massive genome expansion in bonnet fungi (Mycena s.s.) driven by repeated elements and novel gene families across ecological guilds.</title>
        <authorList>
            <consortium name="Lawrence Berkeley National Laboratory"/>
            <person name="Harder C.B."/>
            <person name="Miyauchi S."/>
            <person name="Viragh M."/>
            <person name="Kuo A."/>
            <person name="Thoen E."/>
            <person name="Andreopoulos B."/>
            <person name="Lu D."/>
            <person name="Skrede I."/>
            <person name="Drula E."/>
            <person name="Henrissat B."/>
            <person name="Morin E."/>
            <person name="Kohler A."/>
            <person name="Barry K."/>
            <person name="LaButti K."/>
            <person name="Morin E."/>
            <person name="Salamov A."/>
            <person name="Lipzen A."/>
            <person name="Mereny Z."/>
            <person name="Hegedus B."/>
            <person name="Baldrian P."/>
            <person name="Stursova M."/>
            <person name="Weitz H."/>
            <person name="Taylor A."/>
            <person name="Grigoriev I.V."/>
            <person name="Nagy L.G."/>
            <person name="Martin F."/>
            <person name="Kauserud H."/>
        </authorList>
    </citation>
    <scope>NUCLEOTIDE SEQUENCE</scope>
    <source>
        <strain evidence="1">CBHHK173m</strain>
    </source>
</reference>
<keyword evidence="2" id="KW-1185">Reference proteome</keyword>
<accession>A0AAD6TX95</accession>
<protein>
    <submittedName>
        <fullName evidence="1">Uncharacterized protein</fullName>
    </submittedName>
</protein>
<evidence type="ECO:0000313" key="2">
    <source>
        <dbReference type="Proteomes" id="UP001222325"/>
    </source>
</evidence>
<sequence length="332" mass="36341">MSPALRPPCRALYRLPIPCPCPNSSSKPLWSNSRLYFPLFYGTPIQNPTDKPRICDSTVLRPRSPLRVLPGVGMVPKRSPVPCRAAFTTRQFASIEWPCPLYGVLCTSSLHRKQSIFTARGRVVDVLALYGAGHVEKQPRTQHAPLVKAATGEEVDDLFIRLERTAGVAGLPAVPFVRADNTKQDFSFLNGPAPTQLDWSGKAELRKNSSRAVRVRGDVLERGRRYASSSAPRTSPYCPHETQRLSALGDGGKWVCGISRGEHSTSRTALSTLSITGARKGHTHFAAFGLAGADDEPKMYTLESLMTMNVKATVEAVEATVRKQSKQLLESS</sequence>
<organism evidence="1 2">
    <name type="scientific">Mycena belliarum</name>
    <dbReference type="NCBI Taxonomy" id="1033014"/>
    <lineage>
        <taxon>Eukaryota</taxon>
        <taxon>Fungi</taxon>
        <taxon>Dikarya</taxon>
        <taxon>Basidiomycota</taxon>
        <taxon>Agaricomycotina</taxon>
        <taxon>Agaricomycetes</taxon>
        <taxon>Agaricomycetidae</taxon>
        <taxon>Agaricales</taxon>
        <taxon>Marasmiineae</taxon>
        <taxon>Mycenaceae</taxon>
        <taxon>Mycena</taxon>
    </lineage>
</organism>